<dbReference type="Gene3D" id="3.10.20.30">
    <property type="match status" value="1"/>
</dbReference>
<dbReference type="InterPro" id="IPR001041">
    <property type="entry name" value="2Fe-2S_ferredoxin-type"/>
</dbReference>
<protein>
    <submittedName>
        <fullName evidence="6">(2Fe-2S)-binding protein</fullName>
    </submittedName>
</protein>
<dbReference type="RefSeq" id="WP_202957103.1">
    <property type="nucleotide sequence ID" value="NZ_JAPCID010000008.1"/>
</dbReference>
<dbReference type="Pfam" id="PF01799">
    <property type="entry name" value="Fer2_2"/>
    <property type="match status" value="1"/>
</dbReference>
<keyword evidence="3" id="KW-0408">Iron</keyword>
<evidence type="ECO:0000256" key="3">
    <source>
        <dbReference type="ARBA" id="ARBA00023004"/>
    </source>
</evidence>
<keyword evidence="2" id="KW-0479">Metal-binding</keyword>
<evidence type="ECO:0000259" key="5">
    <source>
        <dbReference type="PROSITE" id="PS51085"/>
    </source>
</evidence>
<dbReference type="InterPro" id="IPR036884">
    <property type="entry name" value="2Fe-2S-bd_dom_sf"/>
</dbReference>
<dbReference type="PANTHER" id="PTHR44379">
    <property type="entry name" value="OXIDOREDUCTASE WITH IRON-SULFUR SUBUNIT"/>
    <property type="match status" value="1"/>
</dbReference>
<gene>
    <name evidence="6" type="ORF">OJ962_06965</name>
</gene>
<dbReference type="Pfam" id="PF00111">
    <property type="entry name" value="Fer2"/>
    <property type="match status" value="1"/>
</dbReference>
<dbReference type="Proteomes" id="UP001147700">
    <property type="component" value="Unassembled WGS sequence"/>
</dbReference>
<keyword evidence="1" id="KW-0001">2Fe-2S</keyword>
<dbReference type="InterPro" id="IPR012675">
    <property type="entry name" value="Beta-grasp_dom_sf"/>
</dbReference>
<proteinExistence type="predicted"/>
<dbReference type="InterPro" id="IPR051452">
    <property type="entry name" value="Diverse_Oxidoreductases"/>
</dbReference>
<dbReference type="Gene3D" id="1.10.150.120">
    <property type="entry name" value="[2Fe-2S]-binding domain"/>
    <property type="match status" value="1"/>
</dbReference>
<sequence>MSATTITTRINGREQTLRVDNAELLLDLLRDRGLTGAKPSCEMEVCGACTVQLDGLPVSACTTLAVELDGRSVETVEHLDAGGELHPVQQAFLERSALQCGFCTPGMVMTAKALLESNPQPTRDEVTHWLEGSICRCTGYEPIVDAVLTAAQKMAA</sequence>
<dbReference type="PANTHER" id="PTHR44379:SF8">
    <property type="entry name" value="XANTHINE DEHYDROGENASE IRON-SULFUR-BINDING SUBUNIT XDHC-RELATED"/>
    <property type="match status" value="1"/>
</dbReference>
<dbReference type="PROSITE" id="PS51085">
    <property type="entry name" value="2FE2S_FER_2"/>
    <property type="match status" value="1"/>
</dbReference>
<feature type="domain" description="2Fe-2S ferredoxin-type" evidence="5">
    <location>
        <begin position="4"/>
        <end position="79"/>
    </location>
</feature>
<comment type="caution">
    <text evidence="6">The sequence shown here is derived from an EMBL/GenBank/DDBJ whole genome shotgun (WGS) entry which is preliminary data.</text>
</comment>
<dbReference type="SUPFAM" id="SSF54292">
    <property type="entry name" value="2Fe-2S ferredoxin-like"/>
    <property type="match status" value="1"/>
</dbReference>
<dbReference type="EMBL" id="JAPCID010000008">
    <property type="protein sequence ID" value="MDA0137233.1"/>
    <property type="molecule type" value="Genomic_DNA"/>
</dbReference>
<evidence type="ECO:0000256" key="4">
    <source>
        <dbReference type="ARBA" id="ARBA00023014"/>
    </source>
</evidence>
<name>A0ABT4RFG4_9ACTN</name>
<evidence type="ECO:0000256" key="2">
    <source>
        <dbReference type="ARBA" id="ARBA00022723"/>
    </source>
</evidence>
<evidence type="ECO:0000313" key="6">
    <source>
        <dbReference type="EMBL" id="MDA0137233.1"/>
    </source>
</evidence>
<dbReference type="SUPFAM" id="SSF47741">
    <property type="entry name" value="CO dehydrogenase ISP C-domain like"/>
    <property type="match status" value="1"/>
</dbReference>
<organism evidence="6 7">
    <name type="scientific">Solirubrobacter deserti</name>
    <dbReference type="NCBI Taxonomy" id="2282478"/>
    <lineage>
        <taxon>Bacteria</taxon>
        <taxon>Bacillati</taxon>
        <taxon>Actinomycetota</taxon>
        <taxon>Thermoleophilia</taxon>
        <taxon>Solirubrobacterales</taxon>
        <taxon>Solirubrobacteraceae</taxon>
        <taxon>Solirubrobacter</taxon>
    </lineage>
</organism>
<evidence type="ECO:0000313" key="7">
    <source>
        <dbReference type="Proteomes" id="UP001147700"/>
    </source>
</evidence>
<reference evidence="6" key="1">
    <citation type="submission" date="2022-10" db="EMBL/GenBank/DDBJ databases">
        <title>The WGS of Solirubrobacter sp. CPCC 204708.</title>
        <authorList>
            <person name="Jiang Z."/>
        </authorList>
    </citation>
    <scope>NUCLEOTIDE SEQUENCE</scope>
    <source>
        <strain evidence="6">CPCC 204708</strain>
    </source>
</reference>
<dbReference type="InterPro" id="IPR036010">
    <property type="entry name" value="2Fe-2S_ferredoxin-like_sf"/>
</dbReference>
<accession>A0ABT4RFG4</accession>
<dbReference type="InterPro" id="IPR002888">
    <property type="entry name" value="2Fe-2S-bd"/>
</dbReference>
<keyword evidence="4" id="KW-0411">Iron-sulfur</keyword>
<evidence type="ECO:0000256" key="1">
    <source>
        <dbReference type="ARBA" id="ARBA00022714"/>
    </source>
</evidence>
<keyword evidence="7" id="KW-1185">Reference proteome</keyword>